<organism evidence="3 4">
    <name type="scientific">Peptostreptococcus equinus</name>
    <dbReference type="NCBI Taxonomy" id="3003601"/>
    <lineage>
        <taxon>Bacteria</taxon>
        <taxon>Bacillati</taxon>
        <taxon>Bacillota</taxon>
        <taxon>Clostridia</taxon>
        <taxon>Peptostreptococcales</taxon>
        <taxon>Peptostreptococcaceae</taxon>
        <taxon>Peptostreptococcus</taxon>
    </lineage>
</organism>
<proteinExistence type="predicted"/>
<feature type="transmembrane region" description="Helical" evidence="2">
    <location>
        <begin position="7"/>
        <end position="25"/>
    </location>
</feature>
<evidence type="ECO:0000256" key="1">
    <source>
        <dbReference type="SAM" id="MobiDB-lite"/>
    </source>
</evidence>
<evidence type="ECO:0000313" key="3">
    <source>
        <dbReference type="EMBL" id="WAW14651.1"/>
    </source>
</evidence>
<dbReference type="EMBL" id="CP114052">
    <property type="protein sequence ID" value="WAW14651.1"/>
    <property type="molecule type" value="Genomic_DNA"/>
</dbReference>
<evidence type="ECO:0000256" key="2">
    <source>
        <dbReference type="SAM" id="Phobius"/>
    </source>
</evidence>
<keyword evidence="2" id="KW-0812">Transmembrane</keyword>
<keyword evidence="2" id="KW-1133">Transmembrane helix</keyword>
<gene>
    <name evidence="3" type="primary">amaP</name>
    <name evidence="3" type="ORF">O0R46_08610</name>
</gene>
<accession>A0ABY7JMQ0</accession>
<dbReference type="RefSeq" id="WP_269311348.1">
    <property type="nucleotide sequence ID" value="NZ_CP114052.1"/>
</dbReference>
<protein>
    <submittedName>
        <fullName evidence="3">Alkaline shock response membrane anchor protein AmaP</fullName>
    </submittedName>
</protein>
<feature type="transmembrane region" description="Helical" evidence="2">
    <location>
        <begin position="41"/>
        <end position="63"/>
    </location>
</feature>
<reference evidence="3" key="1">
    <citation type="submission" date="2022-12" db="EMBL/GenBank/DDBJ databases">
        <title>Peptostreptococcus.</title>
        <authorList>
            <person name="Lee S.H."/>
        </authorList>
    </citation>
    <scope>NUCLEOTIDE SEQUENCE</scope>
    <source>
        <strain evidence="3">CBA3647</strain>
    </source>
</reference>
<keyword evidence="4" id="KW-1185">Reference proteome</keyword>
<dbReference type="NCBIfam" id="NF033218">
    <property type="entry name" value="anchor_AmaP"/>
    <property type="match status" value="1"/>
</dbReference>
<feature type="region of interest" description="Disordered" evidence="1">
    <location>
        <begin position="191"/>
        <end position="215"/>
    </location>
</feature>
<dbReference type="Proteomes" id="UP001164187">
    <property type="component" value="Chromosome"/>
</dbReference>
<name>A0ABY7JMQ0_9FIRM</name>
<keyword evidence="2" id="KW-0472">Membrane</keyword>
<sequence length="215" mass="24507">MKKLLNFIYYLLAILLAISLLIFFYNKSYLEPILSYMNENIFVYSMMIILGIFILSSLAKILFTLGKKSPDSYLILADDKGQISISDSSIAQTCEKVLATYPEVVEQKIKTSIKNNKNSQADVIVNIKCGLDEYLCGNKDGENQVAVDSLCLDIQDKIYKALEAFLGRKVNQVNIKYHNVKYKEINHKDKRIRDERDIKSNQSGASSRKKGSRVR</sequence>
<evidence type="ECO:0000313" key="4">
    <source>
        <dbReference type="Proteomes" id="UP001164187"/>
    </source>
</evidence>